<evidence type="ECO:0000256" key="1">
    <source>
        <dbReference type="ARBA" id="ARBA00004167"/>
    </source>
</evidence>
<evidence type="ECO:0000259" key="5">
    <source>
        <dbReference type="Pfam" id="PF04357"/>
    </source>
</evidence>
<feature type="domain" description="Translocation and assembly module TamB C-terminal" evidence="5">
    <location>
        <begin position="1193"/>
        <end position="1420"/>
    </location>
</feature>
<dbReference type="RefSeq" id="WP_184651372.1">
    <property type="nucleotide sequence ID" value="NZ_JACHFR010000001.1"/>
</dbReference>
<keyword evidence="3" id="KW-1133">Transmembrane helix</keyword>
<protein>
    <recommendedName>
        <fullName evidence="5">Translocation and assembly module TamB C-terminal domain-containing protein</fullName>
    </recommendedName>
</protein>
<keyword evidence="4" id="KW-0472">Membrane</keyword>
<accession>A0A7M1XMG1</accession>
<gene>
    <name evidence="6" type="ORF">DYE49_07715</name>
</gene>
<keyword evidence="2" id="KW-0812">Transmembrane</keyword>
<dbReference type="KEGG" id="trc:DYE49_07715"/>
<comment type="subcellular location">
    <subcellularLocation>
        <location evidence="1">Membrane</location>
        <topology evidence="1">Single-pass membrane protein</topology>
    </subcellularLocation>
</comment>
<evidence type="ECO:0000313" key="7">
    <source>
        <dbReference type="Proteomes" id="UP000593591"/>
    </source>
</evidence>
<evidence type="ECO:0000256" key="3">
    <source>
        <dbReference type="ARBA" id="ARBA00022989"/>
    </source>
</evidence>
<dbReference type="InterPro" id="IPR007452">
    <property type="entry name" value="TamB_C"/>
</dbReference>
<evidence type="ECO:0000256" key="4">
    <source>
        <dbReference type="ARBA" id="ARBA00023136"/>
    </source>
</evidence>
<reference evidence="6 7" key="1">
    <citation type="submission" date="2018-08" db="EMBL/GenBank/DDBJ databases">
        <title>The first complete genome of Treponema rectale (CHPAT), a commensal spirochete of the bovine rectum.</title>
        <authorList>
            <person name="Staton G.J."/>
            <person name="Clegg S.R."/>
            <person name="Carter S.D."/>
            <person name="Radford A.D."/>
            <person name="Darby A."/>
            <person name="Hall N."/>
            <person name="Birtles R.J."/>
            <person name="Evans N.J."/>
        </authorList>
    </citation>
    <scope>NUCLEOTIDE SEQUENCE [LARGE SCALE GENOMIC DNA]</scope>
    <source>
        <strain evidence="6 7">CHPA</strain>
    </source>
</reference>
<proteinExistence type="predicted"/>
<dbReference type="Pfam" id="PF04357">
    <property type="entry name" value="TamB"/>
    <property type="match status" value="1"/>
</dbReference>
<organism evidence="6 7">
    <name type="scientific">Treponema rectale</name>
    <dbReference type="NCBI Taxonomy" id="744512"/>
    <lineage>
        <taxon>Bacteria</taxon>
        <taxon>Pseudomonadati</taxon>
        <taxon>Spirochaetota</taxon>
        <taxon>Spirochaetia</taxon>
        <taxon>Spirochaetales</taxon>
        <taxon>Treponemataceae</taxon>
        <taxon>Treponema</taxon>
    </lineage>
</organism>
<name>A0A7M1XMG1_9SPIR</name>
<evidence type="ECO:0000256" key="2">
    <source>
        <dbReference type="ARBA" id="ARBA00022692"/>
    </source>
</evidence>
<evidence type="ECO:0000313" key="6">
    <source>
        <dbReference type="EMBL" id="QOS40350.1"/>
    </source>
</evidence>
<dbReference type="EMBL" id="CP031517">
    <property type="protein sequence ID" value="QOS40350.1"/>
    <property type="molecule type" value="Genomic_DNA"/>
</dbReference>
<sequence>MKKKVILRTVTGILIFLLILTAVFFALRPFYRTVNLTFDRYEKKLNSYLSEKTGLLLTYESMSPSILTGIRIKGIAVQDVSTGEKILTINRVNINYSIREFIRKDLDHAFTEFSVFDVNFDYDSEKCRNVQDKLQLLVKDMQEEEESDVFISHKLRKSIKDLLFRLPFDVDVRNVNFHCSLGGDEYSAKINEAVIRKNNTGSSLTGTLTGTAFASLKALGMRTAGFTVGMKGELQKNIDGSSLLISLDNLEKASYSIRDVSLLVTYGSGKINARTVQYNLPYNLFASVDADSGTFDAEFRSTELNPFRMFRIPSDDENLLMWNGSKLTTSTSFHAGLLTGELDWSSNTSFIFSRNIFDRGQSLAFDVKGDSKMINLKYLKAEGAFADADFSGKFDLEKMKPQGSGQVHYITLPNGNKISFDLFVDPSKNSTVFYIPEFVFGDRKFSWLELDVFSKENSLDFTFTMNDFSHEDFNLFASKPSSVRIDGSLSLEDESYFQAVVAVNNLFLDGAVSAAGWFLDEPGSDSISSAAASLESYIMSTEFYVSTDFKSVTYNCPNALFANTKEDRQFVILSFDGTETSLHVSQAGINYGSNSFMATLNAEYSPEDEQAIFQSDVNINNIPYQLNGIYSLGEWLNISGNYGLNLVVNFDRGISGTVETTSLPVSAGGFIFDFTTEATFSIPDFDDFYVEISKFEAEEFSGILAMHPKVSFIGKADYSGIVLSSLNYSDTFSMFEGSAYGLWNINDGIFDSFNMQISLKNPLTSESIVVDGSFTNPLQEKLTMDNLMTNCFFNAQANVEDFSLRHIFSTQPDDERFSATVTFSGTVENPYVTVNLSSFSMQLAGAPLFMKGSMAYMEEIFTVPEFSASWTDFSVKDFSGSFNMKDFDGLAQCVFNADFDGQTLIVPMVMKAENLSPFETEGKVLPESFSLEIDADNIGGTLGKNAPPLHFSIIRSPGRVDIMTNEYLGAYGEYLDDGTLNFSILDDKPIHFDASGSFKDMIVNLNVSNIYIDVTKISFIFNSDGFYVHNGIISGQLNLSGLLTDPNLDGEALIENIDFNFPDYVPEHFTASPLLVQITQDEIELPDSLFKIKKGMVTANVRLALDRWRIETFEVNVRTEKNRDLPFDVKIPQLRVTGFAGGYGSMIWEGDDITIDGNFTVHDTKANVITNTGLPLIDFSEPTQADIEFEEWFNTLNFYITASVKIAQKVEVEVKPFIRTLIAPNTDLFLSMDTDAGLWSLKGDVVLRGGEVSYLNRNFYLKEGSISLNENQSNFDPLVTIRGQINERDASGDPVLITLSAIKQHVSDFDPVLSSSPAKSESELMEILGQIIAGDSTSASDVLVSSLDYSVQVTFLRRLEGALRDLCNFDIFSVRTTLVQNSIKQGFNMNSDSEKGALISNLFDNTTVYIGKYFGSNIYVDAMMNWTYDENKNTTGDAFSGGLVFHPEMGLELDSPFANIRWSFAPDMESLQQTWVQSTSITLSWRFNF</sequence>
<dbReference type="Proteomes" id="UP000593591">
    <property type="component" value="Chromosome"/>
</dbReference>